<sequence length="44" mass="4866">MTLQTSSLEQLQAAATAARTKPNGILHVAITEHKRNGKNVRPRR</sequence>
<reference evidence="1 2" key="1">
    <citation type="submission" date="2015-08" db="EMBL/GenBank/DDBJ databases">
        <title>Ancestral chromatin configuration constrains chromatin evolution on differentiating sex chromosomes in Drosophila.</title>
        <authorList>
            <person name="Zhou Q."/>
            <person name="Bachtrog D."/>
        </authorList>
    </citation>
    <scope>NUCLEOTIDE SEQUENCE [LARGE SCALE GENOMIC DNA]</scope>
    <source>
        <tissue evidence="1">Whole larvae</tissue>
    </source>
</reference>
<organism evidence="1 2">
    <name type="scientific">Drosophila busckii</name>
    <name type="common">Fruit fly</name>
    <dbReference type="NCBI Taxonomy" id="30019"/>
    <lineage>
        <taxon>Eukaryota</taxon>
        <taxon>Metazoa</taxon>
        <taxon>Ecdysozoa</taxon>
        <taxon>Arthropoda</taxon>
        <taxon>Hexapoda</taxon>
        <taxon>Insecta</taxon>
        <taxon>Pterygota</taxon>
        <taxon>Neoptera</taxon>
        <taxon>Endopterygota</taxon>
        <taxon>Diptera</taxon>
        <taxon>Brachycera</taxon>
        <taxon>Muscomorpha</taxon>
        <taxon>Ephydroidea</taxon>
        <taxon>Drosophilidae</taxon>
        <taxon>Drosophila</taxon>
    </lineage>
</organism>
<dbReference type="EMBL" id="CP012525">
    <property type="protein sequence ID" value="ALC44445.1"/>
    <property type="molecule type" value="Genomic_DNA"/>
</dbReference>
<accession>A0A0M4F0W6</accession>
<protein>
    <submittedName>
        <fullName evidence="1">Maker723</fullName>
    </submittedName>
</protein>
<dbReference type="Proteomes" id="UP000494163">
    <property type="component" value="Chromosome 3L"/>
</dbReference>
<name>A0A0M4F0W6_DROBS</name>
<evidence type="ECO:0000313" key="1">
    <source>
        <dbReference type="EMBL" id="ALC44445.1"/>
    </source>
</evidence>
<gene>
    <name evidence="1" type="ORF">Dbus_chr3Lg1611</name>
</gene>
<proteinExistence type="predicted"/>
<keyword evidence="2" id="KW-1185">Reference proteome</keyword>
<dbReference type="AlphaFoldDB" id="A0A0M4F0W6"/>
<evidence type="ECO:0000313" key="2">
    <source>
        <dbReference type="Proteomes" id="UP000494163"/>
    </source>
</evidence>